<keyword evidence="1" id="KW-0472">Membrane</keyword>
<dbReference type="Pfam" id="PF13858">
    <property type="entry name" value="DUF4199"/>
    <property type="match status" value="1"/>
</dbReference>
<name>A0A212T011_9BACT</name>
<organism evidence="2 3">
    <name type="scientific">Hymenobacter gelipurpurascens</name>
    <dbReference type="NCBI Taxonomy" id="89968"/>
    <lineage>
        <taxon>Bacteria</taxon>
        <taxon>Pseudomonadati</taxon>
        <taxon>Bacteroidota</taxon>
        <taxon>Cytophagia</taxon>
        <taxon>Cytophagales</taxon>
        <taxon>Hymenobacteraceae</taxon>
        <taxon>Hymenobacter</taxon>
    </lineage>
</organism>
<keyword evidence="1" id="KW-0812">Transmembrane</keyword>
<dbReference type="RefSeq" id="WP_088841389.1">
    <property type="nucleotide sequence ID" value="NZ_FYEW01000001.1"/>
</dbReference>
<sequence length="174" mass="18854">MENTTTPTTPSSVGIRYGLITGLIATVVSLLQLALISDPETPLRWLSLVIMVVGIVLAHKSFKNMNGGFMSYGQGLSIGTIVSGVTGALSGIFSYIYMSFIDPDYMNRVMEITRSRMEEKGLDDAQIDQSMAMVSKFSGGPLTIVFGILGALLFGFIISLIISAFTKHTRPEFE</sequence>
<evidence type="ECO:0008006" key="4">
    <source>
        <dbReference type="Google" id="ProtNLM"/>
    </source>
</evidence>
<dbReference type="OrthoDB" id="1122768at2"/>
<feature type="transmembrane region" description="Helical" evidence="1">
    <location>
        <begin position="43"/>
        <end position="62"/>
    </location>
</feature>
<accession>A0A212T011</accession>
<dbReference type="AlphaFoldDB" id="A0A212T011"/>
<feature type="transmembrane region" description="Helical" evidence="1">
    <location>
        <begin position="74"/>
        <end position="98"/>
    </location>
</feature>
<feature type="transmembrane region" description="Helical" evidence="1">
    <location>
        <begin position="142"/>
        <end position="165"/>
    </location>
</feature>
<evidence type="ECO:0000313" key="2">
    <source>
        <dbReference type="EMBL" id="SNC59196.1"/>
    </source>
</evidence>
<dbReference type="EMBL" id="FYEW01000001">
    <property type="protein sequence ID" value="SNC59196.1"/>
    <property type="molecule type" value="Genomic_DNA"/>
</dbReference>
<feature type="transmembrane region" description="Helical" evidence="1">
    <location>
        <begin position="15"/>
        <end position="36"/>
    </location>
</feature>
<reference evidence="3" key="1">
    <citation type="submission" date="2017-06" db="EMBL/GenBank/DDBJ databases">
        <authorList>
            <person name="Varghese N."/>
            <person name="Submissions S."/>
        </authorList>
    </citation>
    <scope>NUCLEOTIDE SEQUENCE [LARGE SCALE GENOMIC DNA]</scope>
    <source>
        <strain evidence="3">DSM 11116</strain>
    </source>
</reference>
<evidence type="ECO:0000256" key="1">
    <source>
        <dbReference type="SAM" id="Phobius"/>
    </source>
</evidence>
<dbReference type="Proteomes" id="UP000198131">
    <property type="component" value="Unassembled WGS sequence"/>
</dbReference>
<gene>
    <name evidence="2" type="ORF">SAMN06265337_0004</name>
</gene>
<protein>
    <recommendedName>
        <fullName evidence="4">DUF4199 domain-containing protein</fullName>
    </recommendedName>
</protein>
<dbReference type="InterPro" id="IPR025250">
    <property type="entry name" value="DUF4199"/>
</dbReference>
<proteinExistence type="predicted"/>
<keyword evidence="1" id="KW-1133">Transmembrane helix</keyword>
<evidence type="ECO:0000313" key="3">
    <source>
        <dbReference type="Proteomes" id="UP000198131"/>
    </source>
</evidence>
<keyword evidence="3" id="KW-1185">Reference proteome</keyword>